<organism evidence="3 4">
    <name type="scientific">Streptomyces luomodiensis</name>
    <dbReference type="NCBI Taxonomy" id="3026192"/>
    <lineage>
        <taxon>Bacteria</taxon>
        <taxon>Bacillati</taxon>
        <taxon>Actinomycetota</taxon>
        <taxon>Actinomycetes</taxon>
        <taxon>Kitasatosporales</taxon>
        <taxon>Streptomycetaceae</taxon>
        <taxon>Streptomyces</taxon>
    </lineage>
</organism>
<name>A0ABY9UVM3_9ACTN</name>
<accession>A0ABY9UVM3</accession>
<feature type="compositionally biased region" description="Pro residues" evidence="1">
    <location>
        <begin position="176"/>
        <end position="212"/>
    </location>
</feature>
<reference evidence="3 4" key="1">
    <citation type="submission" date="2023-02" db="EMBL/GenBank/DDBJ databases">
        <title>Streptomyces sp. SCA4-21 with antifungal activity against Fusarium oxysporum f. sp. cubense, Streptomyces sp. SCA2-17 with antifungal activity against Fusarium oxysporum f. sp. cubense.</title>
        <authorList>
            <person name="Qi D."/>
        </authorList>
    </citation>
    <scope>NUCLEOTIDE SEQUENCE [LARGE SCALE GENOMIC DNA]</scope>
    <source>
        <strain evidence="3 4">SCA4-21</strain>
    </source>
</reference>
<keyword evidence="2" id="KW-0812">Transmembrane</keyword>
<keyword evidence="4" id="KW-1185">Reference proteome</keyword>
<keyword evidence="2" id="KW-0472">Membrane</keyword>
<dbReference type="RefSeq" id="WP_311034862.1">
    <property type="nucleotide sequence ID" value="NZ_CP117522.1"/>
</dbReference>
<feature type="transmembrane region" description="Helical" evidence="2">
    <location>
        <begin position="20"/>
        <end position="41"/>
    </location>
</feature>
<proteinExistence type="predicted"/>
<dbReference type="Proteomes" id="UP001305606">
    <property type="component" value="Chromosome"/>
</dbReference>
<sequence length="329" mass="35287">MSQQPTQAEVDTLLRALVRILAGVAVLALVFTAVNVTLFATDHHIPWPIALLLDPMVALTLTTVLYADARLAAWGIPPPRWSTALRWSAGLAATVMNTWTSLWPDEHIGWPRRADPAGVLLHSVPPLLLIGLTETVAAYRRCTTHLHPHTATAPRQVHPHPTPAPLREQHWNAPGAPAPARQPHPTPHPRPRPIPNPDPDPGALPELQPHPHPTGDGPQETPARPDRPHPAANAPAPRSGTDSRADAELYAQALALDAAARQSTGQPVSIRQLRHHLHLGQRRARELRTRLDTHRAPGAPASHTAPGTMPGTAPHQPTADPPVGVSGAA</sequence>
<evidence type="ECO:0000313" key="4">
    <source>
        <dbReference type="Proteomes" id="UP001305606"/>
    </source>
</evidence>
<evidence type="ECO:0000313" key="3">
    <source>
        <dbReference type="EMBL" id="WNE95523.1"/>
    </source>
</evidence>
<dbReference type="EMBL" id="CP117522">
    <property type="protein sequence ID" value="WNE95523.1"/>
    <property type="molecule type" value="Genomic_DNA"/>
</dbReference>
<evidence type="ECO:0008006" key="5">
    <source>
        <dbReference type="Google" id="ProtNLM"/>
    </source>
</evidence>
<protein>
    <recommendedName>
        <fullName evidence="5">Extensin</fullName>
    </recommendedName>
</protein>
<evidence type="ECO:0000256" key="2">
    <source>
        <dbReference type="SAM" id="Phobius"/>
    </source>
</evidence>
<keyword evidence="2" id="KW-1133">Transmembrane helix</keyword>
<feature type="region of interest" description="Disordered" evidence="1">
    <location>
        <begin position="293"/>
        <end position="329"/>
    </location>
</feature>
<feature type="region of interest" description="Disordered" evidence="1">
    <location>
        <begin position="147"/>
        <end position="244"/>
    </location>
</feature>
<evidence type="ECO:0000256" key="1">
    <source>
        <dbReference type="SAM" id="MobiDB-lite"/>
    </source>
</evidence>
<feature type="transmembrane region" description="Helical" evidence="2">
    <location>
        <begin position="47"/>
        <end position="67"/>
    </location>
</feature>
<gene>
    <name evidence="3" type="ORF">PS467_09285</name>
</gene>